<dbReference type="AlphaFoldDB" id="A0AAD5U5A6"/>
<dbReference type="GO" id="GO:0005506">
    <property type="term" value="F:iron ion binding"/>
    <property type="evidence" value="ECO:0007669"/>
    <property type="project" value="InterPro"/>
</dbReference>
<feature type="transmembrane region" description="Helical" evidence="7">
    <location>
        <begin position="20"/>
        <end position="38"/>
    </location>
</feature>
<dbReference type="InterPro" id="IPR002403">
    <property type="entry name" value="Cyt_P450_E_grp-IV"/>
</dbReference>
<evidence type="ECO:0008006" key="10">
    <source>
        <dbReference type="Google" id="ProtNLM"/>
    </source>
</evidence>
<evidence type="ECO:0000256" key="4">
    <source>
        <dbReference type="ARBA" id="ARBA00022723"/>
    </source>
</evidence>
<keyword evidence="5 6" id="KW-0408">Iron</keyword>
<accession>A0AAD5U5A6</accession>
<reference evidence="8" key="1">
    <citation type="submission" date="2020-05" db="EMBL/GenBank/DDBJ databases">
        <title>Phylogenomic resolution of chytrid fungi.</title>
        <authorList>
            <person name="Stajich J.E."/>
            <person name="Amses K."/>
            <person name="Simmons R."/>
            <person name="Seto K."/>
            <person name="Myers J."/>
            <person name="Bonds A."/>
            <person name="Quandt C.A."/>
            <person name="Barry K."/>
            <person name="Liu P."/>
            <person name="Grigoriev I."/>
            <person name="Longcore J.E."/>
            <person name="James T.Y."/>
        </authorList>
    </citation>
    <scope>NUCLEOTIDE SEQUENCE</scope>
    <source>
        <strain evidence="8">JEL0476</strain>
    </source>
</reference>
<name>A0AAD5U5A6_9FUNG</name>
<dbReference type="EMBL" id="JADGJW010000209">
    <property type="protein sequence ID" value="KAJ3221783.1"/>
    <property type="molecule type" value="Genomic_DNA"/>
</dbReference>
<gene>
    <name evidence="8" type="ORF">HK099_003116</name>
</gene>
<keyword evidence="4 6" id="KW-0479">Metal-binding</keyword>
<keyword evidence="7" id="KW-1133">Transmembrane helix</keyword>
<dbReference type="GO" id="GO:0004497">
    <property type="term" value="F:monooxygenase activity"/>
    <property type="evidence" value="ECO:0007669"/>
    <property type="project" value="InterPro"/>
</dbReference>
<evidence type="ECO:0000256" key="1">
    <source>
        <dbReference type="ARBA" id="ARBA00001971"/>
    </source>
</evidence>
<evidence type="ECO:0000256" key="2">
    <source>
        <dbReference type="ARBA" id="ARBA00010617"/>
    </source>
</evidence>
<keyword evidence="3 6" id="KW-0349">Heme</keyword>
<dbReference type="InterPro" id="IPR036396">
    <property type="entry name" value="Cyt_P450_sf"/>
</dbReference>
<keyword evidence="7" id="KW-0472">Membrane</keyword>
<keyword evidence="7" id="KW-0812">Transmembrane</keyword>
<evidence type="ECO:0000313" key="8">
    <source>
        <dbReference type="EMBL" id="KAJ3221783.1"/>
    </source>
</evidence>
<dbReference type="Gene3D" id="1.10.630.10">
    <property type="entry name" value="Cytochrome P450"/>
    <property type="match status" value="1"/>
</dbReference>
<evidence type="ECO:0000256" key="7">
    <source>
        <dbReference type="SAM" id="Phobius"/>
    </source>
</evidence>
<dbReference type="SUPFAM" id="SSF48264">
    <property type="entry name" value="Cytochrome P450"/>
    <property type="match status" value="1"/>
</dbReference>
<comment type="caution">
    <text evidence="8">The sequence shown here is derived from an EMBL/GenBank/DDBJ whole genome shotgun (WGS) entry which is preliminary data.</text>
</comment>
<evidence type="ECO:0000256" key="5">
    <source>
        <dbReference type="ARBA" id="ARBA00023004"/>
    </source>
</evidence>
<dbReference type="GO" id="GO:0020037">
    <property type="term" value="F:heme binding"/>
    <property type="evidence" value="ECO:0007669"/>
    <property type="project" value="InterPro"/>
</dbReference>
<proteinExistence type="inferred from homology"/>
<organism evidence="8 9">
    <name type="scientific">Clydaea vesicula</name>
    <dbReference type="NCBI Taxonomy" id="447962"/>
    <lineage>
        <taxon>Eukaryota</taxon>
        <taxon>Fungi</taxon>
        <taxon>Fungi incertae sedis</taxon>
        <taxon>Chytridiomycota</taxon>
        <taxon>Chytridiomycota incertae sedis</taxon>
        <taxon>Chytridiomycetes</taxon>
        <taxon>Lobulomycetales</taxon>
        <taxon>Lobulomycetaceae</taxon>
        <taxon>Clydaea</taxon>
    </lineage>
</organism>
<dbReference type="Proteomes" id="UP001211065">
    <property type="component" value="Unassembled WGS sequence"/>
</dbReference>
<dbReference type="PRINTS" id="PR00465">
    <property type="entry name" value="EP450IV"/>
</dbReference>
<comment type="cofactor">
    <cofactor evidence="1 6">
        <name>heme</name>
        <dbReference type="ChEBI" id="CHEBI:30413"/>
    </cofactor>
</comment>
<sequence length="509" mass="58733">MISLHSQLNTLLATYQPKFIFFSVFLAVITLIISKFFIKRSLFHSSLNYPVATTKLPILGPAIQFGVDGLNFLKNQKEILGSNVFLVDLLILRFHFVLGAKNTQAFYKASNDDLDFLAGVPILLPELVEDAWDVDPTFQARGHALALKGFNQKEKLDFALELLIMEVDKAIDRWDKMDKVNMFEECTRLTILVTLRFILGDKVYNEKGEELANMYDQLEKDLAHPLVMTCRPLPTGPYRRLIHVRNTLLQVIRECVETNIKSQKDDGSFLSLLVKELGPEYWYQYGYLCLGIILATRTNTAGVLAWTLSHLCDDKKLMDKVLQELKSTDSFQEGMGEIGSGGKSYPIKEYTFLDACMKETVRSYSNFMQFRKVTKKGGFEIEPGKVIPEGELICISPAEEHHDEKIFENPFEYKPERWLDQEYWAKRSREMAYVQWGFLRHRCYGEKFAQQFDKVAWARILTKCVLTVENSDQKIPECLWGSGFGTSFPKDDKPYFIKIKKRREGFNQL</sequence>
<dbReference type="Pfam" id="PF00067">
    <property type="entry name" value="p450"/>
    <property type="match status" value="1"/>
</dbReference>
<evidence type="ECO:0000256" key="6">
    <source>
        <dbReference type="PIRSR" id="PIRSR602403-1"/>
    </source>
</evidence>
<evidence type="ECO:0000313" key="9">
    <source>
        <dbReference type="Proteomes" id="UP001211065"/>
    </source>
</evidence>
<dbReference type="GO" id="GO:0016705">
    <property type="term" value="F:oxidoreductase activity, acting on paired donors, with incorporation or reduction of molecular oxygen"/>
    <property type="evidence" value="ECO:0007669"/>
    <property type="project" value="InterPro"/>
</dbReference>
<dbReference type="PANTHER" id="PTHR24304:SF2">
    <property type="entry name" value="24-HYDROXYCHOLESTEROL 7-ALPHA-HYDROXYLASE"/>
    <property type="match status" value="1"/>
</dbReference>
<keyword evidence="9" id="KW-1185">Reference proteome</keyword>
<comment type="similarity">
    <text evidence="2">Belongs to the cytochrome P450 family.</text>
</comment>
<feature type="binding site" description="axial binding residue" evidence="6">
    <location>
        <position position="443"/>
    </location>
    <ligand>
        <name>heme</name>
        <dbReference type="ChEBI" id="CHEBI:30413"/>
    </ligand>
    <ligandPart>
        <name>Fe</name>
        <dbReference type="ChEBI" id="CHEBI:18248"/>
    </ligandPart>
</feature>
<evidence type="ECO:0000256" key="3">
    <source>
        <dbReference type="ARBA" id="ARBA00022617"/>
    </source>
</evidence>
<dbReference type="InterPro" id="IPR050529">
    <property type="entry name" value="CYP450_sterol_14alpha_dmase"/>
</dbReference>
<dbReference type="InterPro" id="IPR001128">
    <property type="entry name" value="Cyt_P450"/>
</dbReference>
<protein>
    <recommendedName>
        <fullName evidence="10">Cytochrome P450</fullName>
    </recommendedName>
</protein>
<dbReference type="PANTHER" id="PTHR24304">
    <property type="entry name" value="CYTOCHROME P450 FAMILY 7"/>
    <property type="match status" value="1"/>
</dbReference>